<dbReference type="RefSeq" id="WP_193933457.1">
    <property type="nucleotide sequence ID" value="NZ_CAWPMZ010000078.1"/>
</dbReference>
<evidence type="ECO:0000313" key="2">
    <source>
        <dbReference type="EMBL" id="MBE9192045.1"/>
    </source>
</evidence>
<evidence type="ECO:0008006" key="4">
    <source>
        <dbReference type="Google" id="ProtNLM"/>
    </source>
</evidence>
<evidence type="ECO:0000313" key="3">
    <source>
        <dbReference type="Proteomes" id="UP000651156"/>
    </source>
</evidence>
<protein>
    <recommendedName>
        <fullName evidence="4">Low temperature-induced protein</fullName>
    </recommendedName>
</protein>
<organism evidence="2 3">
    <name type="scientific">Gloeocapsopsis crepidinum LEGE 06123</name>
    <dbReference type="NCBI Taxonomy" id="588587"/>
    <lineage>
        <taxon>Bacteria</taxon>
        <taxon>Bacillati</taxon>
        <taxon>Cyanobacteriota</taxon>
        <taxon>Cyanophyceae</taxon>
        <taxon>Oscillatoriophycideae</taxon>
        <taxon>Chroococcales</taxon>
        <taxon>Chroococcaceae</taxon>
        <taxon>Gloeocapsopsis</taxon>
    </lineage>
</organism>
<name>A0ABR9UUR4_9CHRO</name>
<keyword evidence="3" id="KW-1185">Reference proteome</keyword>
<proteinExistence type="predicted"/>
<accession>A0ABR9UUR4</accession>
<evidence type="ECO:0000256" key="1">
    <source>
        <dbReference type="SAM" id="MobiDB-lite"/>
    </source>
</evidence>
<dbReference type="EMBL" id="JADEWN010000045">
    <property type="protein sequence ID" value="MBE9192045.1"/>
    <property type="molecule type" value="Genomic_DNA"/>
</dbReference>
<comment type="caution">
    <text evidence="2">The sequence shown here is derived from an EMBL/GenBank/DDBJ whole genome shotgun (WGS) entry which is preliminary data.</text>
</comment>
<sequence>MHRILNLWQVSAQKVFTTALIAIVISLAILTTAPSYAATYAEQKLVPPSERILTPEEKIERAYEFGEGAGLLEESKQKSPNANTLTKPGEKMNVKNVTTSKSEQGLVEKAKELVEKVKGNE</sequence>
<dbReference type="Proteomes" id="UP000651156">
    <property type="component" value="Unassembled WGS sequence"/>
</dbReference>
<reference evidence="2 3" key="1">
    <citation type="submission" date="2020-10" db="EMBL/GenBank/DDBJ databases">
        <authorList>
            <person name="Castelo-Branco R."/>
            <person name="Eusebio N."/>
            <person name="Adriana R."/>
            <person name="Vieira A."/>
            <person name="Brugerolle De Fraissinette N."/>
            <person name="Rezende De Castro R."/>
            <person name="Schneider M.P."/>
            <person name="Vasconcelos V."/>
            <person name="Leao P.N."/>
        </authorList>
    </citation>
    <scope>NUCLEOTIDE SEQUENCE [LARGE SCALE GENOMIC DNA]</scope>
    <source>
        <strain evidence="2 3">LEGE 06123</strain>
    </source>
</reference>
<gene>
    <name evidence="2" type="ORF">IQ230_17140</name>
</gene>
<feature type="region of interest" description="Disordered" evidence="1">
    <location>
        <begin position="70"/>
        <end position="90"/>
    </location>
</feature>